<dbReference type="PANTHER" id="PTHR27009">
    <property type="entry name" value="RUST RESISTANCE KINASE LR10-RELATED"/>
    <property type="match status" value="1"/>
</dbReference>
<evidence type="ECO:0000256" key="1">
    <source>
        <dbReference type="ARBA" id="ARBA00004479"/>
    </source>
</evidence>
<dbReference type="InterPro" id="IPR001245">
    <property type="entry name" value="Ser-Thr/Tyr_kinase_cat_dom"/>
</dbReference>
<keyword evidence="12" id="KW-0675">Receptor</keyword>
<dbReference type="GO" id="GO:0004674">
    <property type="term" value="F:protein serine/threonine kinase activity"/>
    <property type="evidence" value="ECO:0007669"/>
    <property type="project" value="UniProtKB-KW"/>
</dbReference>
<dbReference type="OrthoDB" id="544400at2759"/>
<keyword evidence="13" id="KW-1185">Reference proteome</keyword>
<dbReference type="FunFam" id="3.30.200.20:FF:000178">
    <property type="entry name" value="serine/threonine-protein kinase PBS1-like"/>
    <property type="match status" value="1"/>
</dbReference>
<dbReference type="Proteomes" id="UP000283530">
    <property type="component" value="Unassembled WGS sequence"/>
</dbReference>
<proteinExistence type="predicted"/>
<keyword evidence="12" id="KW-0418">Kinase</keyword>
<comment type="caution">
    <text evidence="12">The sequence shown here is derived from an EMBL/GenBank/DDBJ whole genome shotgun (WGS) entry which is preliminary data.</text>
</comment>
<keyword evidence="4" id="KW-0812">Transmembrane</keyword>
<keyword evidence="9" id="KW-0472">Membrane</keyword>
<comment type="subcellular location">
    <subcellularLocation>
        <location evidence="1">Membrane</location>
        <topology evidence="1">Single-pass type I membrane protein</topology>
    </subcellularLocation>
</comment>
<sequence>MKLKGKYERTLQHYLDSKSTLISIEAFLQDYASGMPTRFSHKQIKKYSNNFSHKLGQRGFGSVFKAKLPNNCIVAVKILDETEQSEVQFMNEVQTMGKIHQQNLVCIMGFCFEQSRRALIYEFMENGSLDKYMHCNIKEGLQRLSWNQFNEIAVGSASGIAYLHEECRSRILHCYAPPEMWWNNYGPVTEKSDVYSFGMVVLEMDGERRNYDRNMSKSSEMYFLEWAYLHLVVQASDVIGSSKWHTCEREQEENIARRMELVGLWCIQYTPSRWPSTRNVIEMLKGYVSIDIPPLPFNANVLHPAGFRDNQIDACDVS</sequence>
<evidence type="ECO:0000256" key="9">
    <source>
        <dbReference type="ARBA" id="ARBA00023136"/>
    </source>
</evidence>
<dbReference type="SUPFAM" id="SSF56112">
    <property type="entry name" value="Protein kinase-like (PK-like)"/>
    <property type="match status" value="1"/>
</dbReference>
<dbReference type="InterPro" id="IPR000719">
    <property type="entry name" value="Prot_kinase_dom"/>
</dbReference>
<organism evidence="12 13">
    <name type="scientific">Cinnamomum micranthum f. kanehirae</name>
    <dbReference type="NCBI Taxonomy" id="337451"/>
    <lineage>
        <taxon>Eukaryota</taxon>
        <taxon>Viridiplantae</taxon>
        <taxon>Streptophyta</taxon>
        <taxon>Embryophyta</taxon>
        <taxon>Tracheophyta</taxon>
        <taxon>Spermatophyta</taxon>
        <taxon>Magnoliopsida</taxon>
        <taxon>Magnoliidae</taxon>
        <taxon>Laurales</taxon>
        <taxon>Lauraceae</taxon>
        <taxon>Cinnamomum</taxon>
    </lineage>
</organism>
<evidence type="ECO:0000256" key="7">
    <source>
        <dbReference type="ARBA" id="ARBA00022840"/>
    </source>
</evidence>
<keyword evidence="8" id="KW-1133">Transmembrane helix</keyword>
<evidence type="ECO:0000313" key="13">
    <source>
        <dbReference type="Proteomes" id="UP000283530"/>
    </source>
</evidence>
<dbReference type="Pfam" id="PF07714">
    <property type="entry name" value="PK_Tyr_Ser-Thr"/>
    <property type="match status" value="1"/>
</dbReference>
<dbReference type="AlphaFoldDB" id="A0A443P1T7"/>
<name>A0A443P1T7_9MAGN</name>
<keyword evidence="7" id="KW-0067">ATP-binding</keyword>
<evidence type="ECO:0000256" key="2">
    <source>
        <dbReference type="ARBA" id="ARBA00022527"/>
    </source>
</evidence>
<evidence type="ECO:0000256" key="8">
    <source>
        <dbReference type="ARBA" id="ARBA00022989"/>
    </source>
</evidence>
<evidence type="ECO:0000313" key="12">
    <source>
        <dbReference type="EMBL" id="RWR84755.1"/>
    </source>
</evidence>
<keyword evidence="2" id="KW-0723">Serine/threonine-protein kinase</keyword>
<gene>
    <name evidence="12" type="ORF">CKAN_01358100</name>
</gene>
<evidence type="ECO:0000256" key="6">
    <source>
        <dbReference type="ARBA" id="ARBA00022741"/>
    </source>
</evidence>
<feature type="domain" description="Protein kinase" evidence="11">
    <location>
        <begin position="49"/>
        <end position="318"/>
    </location>
</feature>
<protein>
    <submittedName>
        <fullName evidence="12">LEAF RUST 10 DISEASE-RESISTANCE LOCUS RECEPTOR-LIKE PROTEIN KINASE-like protein 2.7 isoform X2</fullName>
    </submittedName>
</protein>
<dbReference type="GO" id="GO:0016020">
    <property type="term" value="C:membrane"/>
    <property type="evidence" value="ECO:0007669"/>
    <property type="project" value="UniProtKB-SubCell"/>
</dbReference>
<accession>A0A443P1T7</accession>
<dbReference type="PROSITE" id="PS50011">
    <property type="entry name" value="PROTEIN_KINASE_DOM"/>
    <property type="match status" value="1"/>
</dbReference>
<evidence type="ECO:0000256" key="10">
    <source>
        <dbReference type="ARBA" id="ARBA00023180"/>
    </source>
</evidence>
<dbReference type="GO" id="GO:0005524">
    <property type="term" value="F:ATP binding"/>
    <property type="evidence" value="ECO:0007669"/>
    <property type="project" value="UniProtKB-KW"/>
</dbReference>
<reference evidence="12 13" key="1">
    <citation type="journal article" date="2019" name="Nat. Plants">
        <title>Stout camphor tree genome fills gaps in understanding of flowering plant genome evolution.</title>
        <authorList>
            <person name="Chaw S.M."/>
            <person name="Liu Y.C."/>
            <person name="Wu Y.W."/>
            <person name="Wang H.Y."/>
            <person name="Lin C.I."/>
            <person name="Wu C.S."/>
            <person name="Ke H.M."/>
            <person name="Chang L.Y."/>
            <person name="Hsu C.Y."/>
            <person name="Yang H.T."/>
            <person name="Sudianto E."/>
            <person name="Hsu M.H."/>
            <person name="Wu K.P."/>
            <person name="Wang L.N."/>
            <person name="Leebens-Mack J.H."/>
            <person name="Tsai I.J."/>
        </authorList>
    </citation>
    <scope>NUCLEOTIDE SEQUENCE [LARGE SCALE GENOMIC DNA]</scope>
    <source>
        <strain evidence="13">cv. Chaw 1501</strain>
        <tissue evidence="12">Young leaves</tissue>
    </source>
</reference>
<dbReference type="InterPro" id="IPR011009">
    <property type="entry name" value="Kinase-like_dom_sf"/>
</dbReference>
<keyword evidence="3" id="KW-0808">Transferase</keyword>
<evidence type="ECO:0000259" key="11">
    <source>
        <dbReference type="PROSITE" id="PS50011"/>
    </source>
</evidence>
<keyword evidence="10" id="KW-0325">Glycoprotein</keyword>
<dbReference type="Gene3D" id="3.30.200.20">
    <property type="entry name" value="Phosphorylase Kinase, domain 1"/>
    <property type="match status" value="1"/>
</dbReference>
<evidence type="ECO:0000256" key="4">
    <source>
        <dbReference type="ARBA" id="ARBA00022692"/>
    </source>
</evidence>
<evidence type="ECO:0000256" key="5">
    <source>
        <dbReference type="ARBA" id="ARBA00022729"/>
    </source>
</evidence>
<evidence type="ECO:0000256" key="3">
    <source>
        <dbReference type="ARBA" id="ARBA00022679"/>
    </source>
</evidence>
<keyword evidence="6" id="KW-0547">Nucleotide-binding</keyword>
<dbReference type="InterPro" id="IPR045874">
    <property type="entry name" value="LRK10/LRL21-25-like"/>
</dbReference>
<dbReference type="Gene3D" id="1.10.510.10">
    <property type="entry name" value="Transferase(Phosphotransferase) domain 1"/>
    <property type="match status" value="2"/>
</dbReference>
<keyword evidence="5" id="KW-0732">Signal</keyword>
<dbReference type="EMBL" id="QPKB01000005">
    <property type="protein sequence ID" value="RWR84755.1"/>
    <property type="molecule type" value="Genomic_DNA"/>
</dbReference>